<proteinExistence type="predicted"/>
<reference evidence="2 3" key="1">
    <citation type="journal article" date="2017" name="BMC Microbiol.">
        <title>Comparative genomics of Enterococcus spp. isolated from bovine feces.</title>
        <authorList>
            <person name="Beukers A.G."/>
            <person name="Zaheer R."/>
            <person name="Goji N."/>
            <person name="Amoako K.K."/>
            <person name="Chaves A.V."/>
            <person name="Ward M.P."/>
            <person name="McAllister T.A."/>
        </authorList>
    </citation>
    <scope>NUCLEOTIDE SEQUENCE [LARGE SCALE GENOMIC DNA]</scope>
    <source>
        <strain evidence="2 3">F1129D 143</strain>
    </source>
</reference>
<protein>
    <submittedName>
        <fullName evidence="2">M protein trans-acting positive regulator (MGA)</fullName>
    </submittedName>
</protein>
<name>A0A1V8YBU7_9ENTE</name>
<dbReference type="EMBL" id="MJEA01000009">
    <property type="protein sequence ID" value="OQO69796.1"/>
    <property type="molecule type" value="Genomic_DNA"/>
</dbReference>
<evidence type="ECO:0000313" key="2">
    <source>
        <dbReference type="EMBL" id="OQO69796.1"/>
    </source>
</evidence>
<evidence type="ECO:0000313" key="3">
    <source>
        <dbReference type="Proteomes" id="UP000192477"/>
    </source>
</evidence>
<organism evidence="2 3">
    <name type="scientific">Enterococcus villorum</name>
    <dbReference type="NCBI Taxonomy" id="112904"/>
    <lineage>
        <taxon>Bacteria</taxon>
        <taxon>Bacillati</taxon>
        <taxon>Bacillota</taxon>
        <taxon>Bacilli</taxon>
        <taxon>Lactobacillales</taxon>
        <taxon>Enterococcaceae</taxon>
        <taxon>Enterococcus</taxon>
    </lineage>
</organism>
<accession>A0A1V8YBU7</accession>
<sequence>MIKELSILEKNSERQVKLALLLGMKAMDCDTLTKQLNVTKKTLLSDIVFFNHTYSPVVVEIDQYQITTLKIPNDMNLEDLIKKILNHSTNVQILKTIFTEEPHLSKLAEKLYLSETSIRRIVLKMNTYFSQKKWPITIKIASHLQIIGNESFVRHFFCSMFREIYKPQQLPHFEYIFDLLRRYHEKNHTYTSISTYKLILNSYYFYTSIIRIGQAHLIEASFTQKETTSELTFFELLKKNTVLCSIIEKKYNFSLTKSNIQNLLNSYTHLYSFDSTNCELKQLAKLRKLVHSFYTYIGIDIPFSSEDIQRLNDCIHFNQRIQSFKITYSDILSETLMGESPQLLNAYEKSIEKAELTIIKENQLLYEELFLELITLSPKLITALLPYKEHFSILIVSYQEERILTFYKQLLLKKLPALHQIDIYQENIFSVDYKKINQYDLILTDIELNRTKISTHMLKISKIPTSSFWSNLKEIIYN</sequence>
<evidence type="ECO:0000259" key="1">
    <source>
        <dbReference type="Pfam" id="PF05043"/>
    </source>
</evidence>
<dbReference type="AlphaFoldDB" id="A0A1V8YBU7"/>
<dbReference type="STRING" id="112904.BH747_09145"/>
<comment type="caution">
    <text evidence="2">The sequence shown here is derived from an EMBL/GenBank/DDBJ whole genome shotgun (WGS) entry which is preliminary data.</text>
</comment>
<feature type="domain" description="Mga helix-turn-helix" evidence="1">
    <location>
        <begin position="75"/>
        <end position="161"/>
    </location>
</feature>
<dbReference type="Proteomes" id="UP000192477">
    <property type="component" value="Unassembled WGS sequence"/>
</dbReference>
<gene>
    <name evidence="2" type="ORF">BH747_09145</name>
</gene>
<dbReference type="InterPro" id="IPR007737">
    <property type="entry name" value="Mga_HTH"/>
</dbReference>
<dbReference type="Pfam" id="PF05043">
    <property type="entry name" value="Mga"/>
    <property type="match status" value="1"/>
</dbReference>